<dbReference type="FunFam" id="3.40.50.720:FF:000009">
    <property type="entry name" value="Fatty oxidation complex, alpha subunit"/>
    <property type="match status" value="1"/>
</dbReference>
<dbReference type="SUPFAM" id="SSF52096">
    <property type="entry name" value="ClpP/crotonase"/>
    <property type="match status" value="1"/>
</dbReference>
<dbReference type="Proteomes" id="UP000264006">
    <property type="component" value="Chromosome"/>
</dbReference>
<evidence type="ECO:0000256" key="4">
    <source>
        <dbReference type="ARBA" id="ARBA00009463"/>
    </source>
</evidence>
<dbReference type="InterPro" id="IPR029045">
    <property type="entry name" value="ClpP/crotonase-like_dom_sf"/>
</dbReference>
<keyword evidence="9" id="KW-0443">Lipid metabolism</keyword>
<dbReference type="FunFam" id="1.10.1040.50:FF:000005">
    <property type="entry name" value="Probable 3-hydroxyacyl-CoA dehydrogenase"/>
    <property type="match status" value="1"/>
</dbReference>
<evidence type="ECO:0000256" key="11">
    <source>
        <dbReference type="ARBA" id="ARBA00023268"/>
    </source>
</evidence>
<dbReference type="UniPathway" id="UPA00659"/>
<evidence type="ECO:0000259" key="14">
    <source>
        <dbReference type="Pfam" id="PF02737"/>
    </source>
</evidence>
<evidence type="ECO:0000256" key="1">
    <source>
        <dbReference type="ARBA" id="ARBA00005005"/>
    </source>
</evidence>
<comment type="pathway">
    <text evidence="2">Lipid metabolism; butanoate metabolism.</text>
</comment>
<dbReference type="GO" id="GO:0070403">
    <property type="term" value="F:NAD+ binding"/>
    <property type="evidence" value="ECO:0007669"/>
    <property type="project" value="InterPro"/>
</dbReference>
<evidence type="ECO:0000256" key="3">
    <source>
        <dbReference type="ARBA" id="ARBA00007005"/>
    </source>
</evidence>
<evidence type="ECO:0000313" key="15">
    <source>
        <dbReference type="EMBL" id="AXV06229.1"/>
    </source>
</evidence>
<accession>A0A346XVI2</accession>
<dbReference type="SUPFAM" id="SSF48179">
    <property type="entry name" value="6-phosphogluconate dehydrogenase C-terminal domain-like"/>
    <property type="match status" value="2"/>
</dbReference>
<dbReference type="InterPro" id="IPR036291">
    <property type="entry name" value="NAD(P)-bd_dom_sf"/>
</dbReference>
<keyword evidence="10" id="KW-0456">Lyase</keyword>
<evidence type="ECO:0000256" key="6">
    <source>
        <dbReference type="ARBA" id="ARBA00022963"/>
    </source>
</evidence>
<dbReference type="InterPro" id="IPR008927">
    <property type="entry name" value="6-PGluconate_DH-like_C_sf"/>
</dbReference>
<dbReference type="KEGG" id="euz:DVS28_a1536"/>
<dbReference type="FunFam" id="3.90.226.10:FF:000047">
    <property type="entry name" value="Probable 3-hydroxyacyl-CoA dehydrogenase"/>
    <property type="match status" value="1"/>
</dbReference>
<evidence type="ECO:0000256" key="7">
    <source>
        <dbReference type="ARBA" id="ARBA00023002"/>
    </source>
</evidence>
<dbReference type="InterPro" id="IPR006108">
    <property type="entry name" value="3HC_DH_C"/>
</dbReference>
<organism evidence="15 16">
    <name type="scientific">Euzebya pacifica</name>
    <dbReference type="NCBI Taxonomy" id="1608957"/>
    <lineage>
        <taxon>Bacteria</taxon>
        <taxon>Bacillati</taxon>
        <taxon>Actinomycetota</taxon>
        <taxon>Nitriliruptoria</taxon>
        <taxon>Euzebyales</taxon>
    </lineage>
</organism>
<dbReference type="GO" id="GO:0016509">
    <property type="term" value="F:long-chain (3S)-3-hydroxyacyl-CoA dehydrogenase (NAD+) activity"/>
    <property type="evidence" value="ECO:0007669"/>
    <property type="project" value="TreeGrafter"/>
</dbReference>
<dbReference type="GO" id="GO:0004300">
    <property type="term" value="F:enoyl-CoA hydratase activity"/>
    <property type="evidence" value="ECO:0007669"/>
    <property type="project" value="TreeGrafter"/>
</dbReference>
<dbReference type="Pfam" id="PF00725">
    <property type="entry name" value="3HCDH"/>
    <property type="match status" value="1"/>
</dbReference>
<comment type="similarity">
    <text evidence="4">Belongs to the 3-hydroxyacyl-CoA dehydrogenase family.</text>
</comment>
<dbReference type="SUPFAM" id="SSF51735">
    <property type="entry name" value="NAD(P)-binding Rossmann-fold domains"/>
    <property type="match status" value="1"/>
</dbReference>
<dbReference type="PANTHER" id="PTHR43612:SF3">
    <property type="entry name" value="TRIFUNCTIONAL ENZYME SUBUNIT ALPHA, MITOCHONDRIAL"/>
    <property type="match status" value="1"/>
</dbReference>
<comment type="similarity">
    <text evidence="3">In the central section; belongs to the 3-hydroxyacyl-CoA dehydrogenase family.</text>
</comment>
<evidence type="ECO:0000256" key="8">
    <source>
        <dbReference type="ARBA" id="ARBA00023027"/>
    </source>
</evidence>
<protein>
    <submittedName>
        <fullName evidence="15">Enoyl-CoA hydratase</fullName>
    </submittedName>
</protein>
<keyword evidence="8" id="KW-0520">NAD</keyword>
<feature type="domain" description="3-hydroxyacyl-CoA dehydrogenase C-terminal" evidence="13">
    <location>
        <begin position="501"/>
        <end position="600"/>
    </location>
</feature>
<dbReference type="EMBL" id="CP031165">
    <property type="protein sequence ID" value="AXV06229.1"/>
    <property type="molecule type" value="Genomic_DNA"/>
</dbReference>
<proteinExistence type="inferred from homology"/>
<feature type="domain" description="3-hydroxyacyl-CoA dehydrogenase NAD binding" evidence="14">
    <location>
        <begin position="320"/>
        <end position="498"/>
    </location>
</feature>
<dbReference type="Gene3D" id="3.40.50.720">
    <property type="entry name" value="NAD(P)-binding Rossmann-like Domain"/>
    <property type="match status" value="1"/>
</dbReference>
<keyword evidence="7" id="KW-0560">Oxidoreductase</keyword>
<keyword evidence="6" id="KW-0442">Lipid degradation</keyword>
<sequence length="723" mass="77768">MTNTINWDKGDDGIVTLTIDDPNQRVNTMNADFQSSLQATVQRLEDESDDITGVILTSGKETFFAGGDLRLMYAAGPDDAQQVYEEVAALGRAMRRMETLGKPVVAALNGTALGGGLELALACHHRIAVKGSRAKFGQPEVKLGLLPGGGGVVRITRMLGVVSAIMNVLAQGQEYRAEKAHELGLISELVDSTDDLIPAAKAFIAANPESSQPFDDPKYKVPGGVPTNPKLAQMLPGIPSNLRKQLKGAPMPAPLNILSAAVESLSVPIDRAWEIEHRYFVDLVVGQVSRNMTKAFFFDLQAINSGSLRPEGVPAWKATKVAVLGAGMMGAGIAYQCASVGIDVVLKDISVENAERGKNYSVKLVEKAKSRGKMSEEKAQALLDRITPTDSYDDLEGCDLIIEAVFEKTELKHAVFGDAEPKVLPDAVLGSNTSTIPITILAEGVTRPEDFIGLHFFSPVDKMPLVEIIAGEKTNDATIAKAIDLVQQIRKTPIVVNDSRGFFTSRVIGTFTGEAMMMLDEGVNLTRIDRAATMAGYPVGPLQMVDELTLTLPLKIIDEYENAARAAGEEVVSTPDVEVLRRMVAAGREGRSAGAGFFEYGEDGKRTQVWPGLTEMFPPAEEQLDVTEIQERMLFREAIETVKCFDEGVLRSVPEANIGSIFGIGFPAWTGGVIQYIDGYEGGVTGFVGRCKELADTYGERFTPPASLVAKAESGEPLSPAPF</sequence>
<keyword evidence="5" id="KW-0276">Fatty acid metabolism</keyword>
<dbReference type="AlphaFoldDB" id="A0A346XVI2"/>
<name>A0A346XVI2_9ACTN</name>
<evidence type="ECO:0000256" key="10">
    <source>
        <dbReference type="ARBA" id="ARBA00023239"/>
    </source>
</evidence>
<evidence type="ECO:0000256" key="2">
    <source>
        <dbReference type="ARBA" id="ARBA00005086"/>
    </source>
</evidence>
<dbReference type="InterPro" id="IPR001753">
    <property type="entry name" value="Enoyl-CoA_hydra/iso"/>
</dbReference>
<dbReference type="Gene3D" id="3.90.226.10">
    <property type="entry name" value="2-enoyl-CoA Hydratase, Chain A, domain 1"/>
    <property type="match status" value="1"/>
</dbReference>
<dbReference type="Gene3D" id="1.10.1040.50">
    <property type="match status" value="1"/>
</dbReference>
<dbReference type="InterPro" id="IPR006176">
    <property type="entry name" value="3-OHacyl-CoA_DH_NAD-bd"/>
</dbReference>
<dbReference type="GO" id="GO:0006635">
    <property type="term" value="P:fatty acid beta-oxidation"/>
    <property type="evidence" value="ECO:0007669"/>
    <property type="project" value="UniProtKB-UniPathway"/>
</dbReference>
<dbReference type="RefSeq" id="WP_114590918.1">
    <property type="nucleotide sequence ID" value="NZ_CP031165.1"/>
</dbReference>
<dbReference type="OrthoDB" id="9771883at2"/>
<dbReference type="Pfam" id="PF00378">
    <property type="entry name" value="ECH_1"/>
    <property type="match status" value="1"/>
</dbReference>
<keyword evidence="16" id="KW-1185">Reference proteome</keyword>
<reference evidence="15 16" key="1">
    <citation type="submission" date="2018-09" db="EMBL/GenBank/DDBJ databases">
        <title>Complete genome sequence of Euzebya sp. DY32-46 isolated from seawater of Pacific Ocean.</title>
        <authorList>
            <person name="Xu L."/>
            <person name="Wu Y.-H."/>
            <person name="Xu X.-W."/>
        </authorList>
    </citation>
    <scope>NUCLEOTIDE SEQUENCE [LARGE SCALE GENOMIC DNA]</scope>
    <source>
        <strain evidence="15 16">DY32-46</strain>
    </source>
</reference>
<dbReference type="PANTHER" id="PTHR43612">
    <property type="entry name" value="TRIFUNCTIONAL ENZYME SUBUNIT ALPHA"/>
    <property type="match status" value="1"/>
</dbReference>
<dbReference type="InterPro" id="IPR050136">
    <property type="entry name" value="FA_oxidation_alpha_subunit"/>
</dbReference>
<evidence type="ECO:0000256" key="5">
    <source>
        <dbReference type="ARBA" id="ARBA00022832"/>
    </source>
</evidence>
<evidence type="ECO:0000313" key="16">
    <source>
        <dbReference type="Proteomes" id="UP000264006"/>
    </source>
</evidence>
<comment type="catalytic activity">
    <reaction evidence="12">
        <text>a (3S)-3-hydroxyacyl-CoA + NAD(+) = a 3-oxoacyl-CoA + NADH + H(+)</text>
        <dbReference type="Rhea" id="RHEA:22432"/>
        <dbReference type="ChEBI" id="CHEBI:15378"/>
        <dbReference type="ChEBI" id="CHEBI:57318"/>
        <dbReference type="ChEBI" id="CHEBI:57540"/>
        <dbReference type="ChEBI" id="CHEBI:57945"/>
        <dbReference type="ChEBI" id="CHEBI:90726"/>
        <dbReference type="EC" id="1.1.1.35"/>
    </reaction>
</comment>
<evidence type="ECO:0000256" key="12">
    <source>
        <dbReference type="ARBA" id="ARBA00049556"/>
    </source>
</evidence>
<comment type="pathway">
    <text evidence="1">Lipid metabolism; fatty acid beta-oxidation.</text>
</comment>
<evidence type="ECO:0000256" key="9">
    <source>
        <dbReference type="ARBA" id="ARBA00023098"/>
    </source>
</evidence>
<evidence type="ECO:0000259" key="13">
    <source>
        <dbReference type="Pfam" id="PF00725"/>
    </source>
</evidence>
<gene>
    <name evidence="15" type="ORF">DVS28_a1536</name>
</gene>
<dbReference type="CDD" id="cd06558">
    <property type="entry name" value="crotonase-like"/>
    <property type="match status" value="1"/>
</dbReference>
<dbReference type="Pfam" id="PF02737">
    <property type="entry name" value="3HCDH_N"/>
    <property type="match status" value="1"/>
</dbReference>
<keyword evidence="11" id="KW-0511">Multifunctional enzyme</keyword>